<organism evidence="1 2">
    <name type="scientific">Daphnia magna</name>
    <dbReference type="NCBI Taxonomy" id="35525"/>
    <lineage>
        <taxon>Eukaryota</taxon>
        <taxon>Metazoa</taxon>
        <taxon>Ecdysozoa</taxon>
        <taxon>Arthropoda</taxon>
        <taxon>Crustacea</taxon>
        <taxon>Branchiopoda</taxon>
        <taxon>Diplostraca</taxon>
        <taxon>Cladocera</taxon>
        <taxon>Anomopoda</taxon>
        <taxon>Daphniidae</taxon>
        <taxon>Daphnia</taxon>
    </lineage>
</organism>
<reference evidence="1 2" key="1">
    <citation type="submission" date="2016-03" db="EMBL/GenBank/DDBJ databases">
        <title>EvidentialGene: Evidence-directed Construction of Genes on Genomes.</title>
        <authorList>
            <person name="Gilbert D.G."/>
            <person name="Choi J.-H."/>
            <person name="Mockaitis K."/>
            <person name="Colbourne J."/>
            <person name="Pfrender M."/>
        </authorList>
    </citation>
    <scope>NUCLEOTIDE SEQUENCE [LARGE SCALE GENOMIC DNA]</scope>
    <source>
        <strain evidence="1 2">Xinb3</strain>
        <tissue evidence="1">Complete organism</tissue>
    </source>
</reference>
<dbReference type="Proteomes" id="UP000076858">
    <property type="component" value="Unassembled WGS sequence"/>
</dbReference>
<keyword evidence="2" id="KW-1185">Reference proteome</keyword>
<gene>
    <name evidence="1" type="ORF">APZ42_013932</name>
</gene>
<dbReference type="AlphaFoldDB" id="A0A162QDB7"/>
<comment type="caution">
    <text evidence="1">The sequence shown here is derived from an EMBL/GenBank/DDBJ whole genome shotgun (WGS) entry which is preliminary data.</text>
</comment>
<proteinExistence type="predicted"/>
<evidence type="ECO:0000313" key="1">
    <source>
        <dbReference type="EMBL" id="KZS19588.1"/>
    </source>
</evidence>
<name>A0A162QDB7_9CRUS</name>
<accession>A0A162QDB7</accession>
<sequence length="59" mass="7056">MQPFCTKDLRYVPDVLWWPQNHSVTERNAIVVLLVKYKISSINLASVNYWLTHKKQRQV</sequence>
<evidence type="ECO:0000313" key="2">
    <source>
        <dbReference type="Proteomes" id="UP000076858"/>
    </source>
</evidence>
<protein>
    <submittedName>
        <fullName evidence="1">Uncharacterized protein</fullName>
    </submittedName>
</protein>
<dbReference type="EMBL" id="LRGB01000354">
    <property type="protein sequence ID" value="KZS19588.1"/>
    <property type="molecule type" value="Genomic_DNA"/>
</dbReference>